<dbReference type="AlphaFoldDB" id="A0A7S9LRB5"/>
<evidence type="ECO:0000313" key="2">
    <source>
        <dbReference type="EMBL" id="QPH53867.1"/>
    </source>
</evidence>
<keyword evidence="1" id="KW-0812">Transmembrane</keyword>
<dbReference type="GO" id="GO:0009390">
    <property type="term" value="C:dimethyl sulfoxide reductase complex"/>
    <property type="evidence" value="ECO:0007669"/>
    <property type="project" value="TreeGrafter"/>
</dbReference>
<feature type="transmembrane region" description="Helical" evidence="1">
    <location>
        <begin position="146"/>
        <end position="165"/>
    </location>
</feature>
<proteinExistence type="predicted"/>
<dbReference type="EMBL" id="CP064942">
    <property type="protein sequence ID" value="QPH53867.1"/>
    <property type="molecule type" value="Genomic_DNA"/>
</dbReference>
<feature type="transmembrane region" description="Helical" evidence="1">
    <location>
        <begin position="247"/>
        <end position="273"/>
    </location>
</feature>
<name>A0A7S9LRB5_9RHOB</name>
<feature type="transmembrane region" description="Helical" evidence="1">
    <location>
        <begin position="7"/>
        <end position="28"/>
    </location>
</feature>
<keyword evidence="1" id="KW-0472">Membrane</keyword>
<evidence type="ECO:0000256" key="1">
    <source>
        <dbReference type="SAM" id="Phobius"/>
    </source>
</evidence>
<feature type="transmembrane region" description="Helical" evidence="1">
    <location>
        <begin position="108"/>
        <end position="134"/>
    </location>
</feature>
<keyword evidence="3" id="KW-1185">Reference proteome</keyword>
<accession>A0A7S9LRB5</accession>
<sequence>MHPAKSVIFFTVVSGLGYGLLIWLGLYAGRGFALPPGWNTGVLVLAGALIVAGLVSSTLHLGHPERAWRAFSQWRTSWLSREGVMAVATFAPMAAWGLGWLTGSEAGWIGLAQTLAMLGAVAVLVCTAMIYASIKAVRDWHTGWTVASYLGLGLWTGGLLFLAVLDLTGRAAGTLLYLVAVAGIVAAVAKIGYRRRVLRTDRLDAAAATGLSGEVRLLEAPHSQKNFLMREMGFEIARRHADALRMWMVALLFAVPALTFSYLPLVAALAALAGCFVERWLFFAEARHAVMLYYGAARA</sequence>
<dbReference type="GO" id="GO:0009389">
    <property type="term" value="F:dimethyl sulfoxide reductase activity"/>
    <property type="evidence" value="ECO:0007669"/>
    <property type="project" value="TreeGrafter"/>
</dbReference>
<dbReference type="InterPro" id="IPR007059">
    <property type="entry name" value="DmsC"/>
</dbReference>
<feature type="transmembrane region" description="Helical" evidence="1">
    <location>
        <begin position="171"/>
        <end position="193"/>
    </location>
</feature>
<dbReference type="GO" id="GO:0019645">
    <property type="term" value="P:anaerobic electron transport chain"/>
    <property type="evidence" value="ECO:0007669"/>
    <property type="project" value="InterPro"/>
</dbReference>
<dbReference type="Proteomes" id="UP000594800">
    <property type="component" value="Chromosome"/>
</dbReference>
<protein>
    <submittedName>
        <fullName evidence="2">Dimethyl sulfoxide reductase anchor subunit</fullName>
    </submittedName>
</protein>
<dbReference type="GO" id="GO:0005886">
    <property type="term" value="C:plasma membrane"/>
    <property type="evidence" value="ECO:0007669"/>
    <property type="project" value="TreeGrafter"/>
</dbReference>
<keyword evidence="1" id="KW-1133">Transmembrane helix</keyword>
<feature type="transmembrane region" description="Helical" evidence="1">
    <location>
        <begin position="83"/>
        <end position="102"/>
    </location>
</feature>
<dbReference type="Pfam" id="PF04976">
    <property type="entry name" value="DmsC"/>
    <property type="match status" value="1"/>
</dbReference>
<dbReference type="PANTHER" id="PTHR38095:SF1">
    <property type="entry name" value="ANAEROBIC DIMETHYL SULFOXIDE REDUCTASE CHAIN YNFH"/>
    <property type="match status" value="1"/>
</dbReference>
<dbReference type="PANTHER" id="PTHR38095">
    <property type="entry name" value="ANAEROBIC DIMETHYL SULFOXIDE REDUCTASE CHAIN YNFH"/>
    <property type="match status" value="1"/>
</dbReference>
<feature type="transmembrane region" description="Helical" evidence="1">
    <location>
        <begin position="40"/>
        <end position="62"/>
    </location>
</feature>
<evidence type="ECO:0000313" key="3">
    <source>
        <dbReference type="Proteomes" id="UP000594800"/>
    </source>
</evidence>
<dbReference type="KEGG" id="poz:I0K15_19160"/>
<gene>
    <name evidence="2" type="ORF">I0K15_19160</name>
</gene>
<dbReference type="RefSeq" id="WP_196103076.1">
    <property type="nucleotide sequence ID" value="NZ_CP064942.1"/>
</dbReference>
<organism evidence="2 3">
    <name type="scientific">Pontivivens ytuae</name>
    <dbReference type="NCBI Taxonomy" id="2789856"/>
    <lineage>
        <taxon>Bacteria</taxon>
        <taxon>Pseudomonadati</taxon>
        <taxon>Pseudomonadota</taxon>
        <taxon>Alphaproteobacteria</taxon>
        <taxon>Rhodobacterales</taxon>
        <taxon>Paracoccaceae</taxon>
        <taxon>Pontivivens</taxon>
    </lineage>
</organism>
<reference evidence="2 3" key="1">
    <citation type="submission" date="2020-11" db="EMBL/GenBank/DDBJ databases">
        <title>Description of Pontivivens ytuae sp. nov. isolated from deep sea sediment of Mariana Trench.</title>
        <authorList>
            <person name="Wang Z."/>
            <person name="Sun Q.-L."/>
            <person name="Xu X.-D."/>
            <person name="Tang Y.-Z."/>
            <person name="Zhang J."/>
        </authorList>
    </citation>
    <scope>NUCLEOTIDE SEQUENCE [LARGE SCALE GENOMIC DNA]</scope>
    <source>
        <strain evidence="2 3">MT2928</strain>
    </source>
</reference>